<comment type="caution">
    <text evidence="2">The sequence shown here is derived from an EMBL/GenBank/DDBJ whole genome shotgun (WGS) entry which is preliminary data.</text>
</comment>
<name>A0ABV3RHB9_9RHOB</name>
<dbReference type="InterPro" id="IPR006108">
    <property type="entry name" value="3HC_DH_C"/>
</dbReference>
<organism evidence="2 3">
    <name type="scientific">Sulfitobacter sediminis</name>
    <dbReference type="NCBI Taxonomy" id="3234186"/>
    <lineage>
        <taxon>Bacteria</taxon>
        <taxon>Pseudomonadati</taxon>
        <taxon>Pseudomonadota</taxon>
        <taxon>Alphaproteobacteria</taxon>
        <taxon>Rhodobacterales</taxon>
        <taxon>Roseobacteraceae</taxon>
        <taxon>Sulfitobacter</taxon>
    </lineage>
</organism>
<gene>
    <name evidence="2" type="ORF">AB2B41_01970</name>
</gene>
<reference evidence="2 3" key="1">
    <citation type="submission" date="2024-07" db="EMBL/GenBank/DDBJ databases">
        <title>Marimonas sp.nov., isolated from tidal-flat sediment.</title>
        <authorList>
            <person name="Jayan J.N."/>
            <person name="Lee S.S."/>
        </authorList>
    </citation>
    <scope>NUCLEOTIDE SEQUENCE [LARGE SCALE GENOMIC DNA]</scope>
    <source>
        <strain evidence="2 3">MJW-29</strain>
    </source>
</reference>
<dbReference type="Gene3D" id="1.10.1040.50">
    <property type="match status" value="1"/>
</dbReference>
<feature type="domain" description="3-hydroxyacyl-CoA dehydrogenase C-terminal" evidence="1">
    <location>
        <begin position="26"/>
        <end position="88"/>
    </location>
</feature>
<dbReference type="Pfam" id="PF00725">
    <property type="entry name" value="3HCDH"/>
    <property type="match status" value="1"/>
</dbReference>
<dbReference type="RefSeq" id="WP_367876055.1">
    <property type="nucleotide sequence ID" value="NZ_JBFNXX010000001.1"/>
</dbReference>
<evidence type="ECO:0000313" key="2">
    <source>
        <dbReference type="EMBL" id="MEW9918355.1"/>
    </source>
</evidence>
<dbReference type="EMBL" id="JBFNXX010000001">
    <property type="protein sequence ID" value="MEW9918355.1"/>
    <property type="molecule type" value="Genomic_DNA"/>
</dbReference>
<keyword evidence="3" id="KW-1185">Reference proteome</keyword>
<accession>A0ABV3RHB9</accession>
<evidence type="ECO:0000259" key="1">
    <source>
        <dbReference type="Pfam" id="PF00725"/>
    </source>
</evidence>
<sequence>MTEAEAVTALQDAFWLAGEELMFRHTNPWELDEALVAAGFTMGPCEAQDLLGLEKVLARQSGRPIPILPRMVAEGRLGKIGGVGFYRYPGGGGAVIDPLIEDLILEEAWFARISRSEISDNELVLRMHAALKPICKKLLGSGWDKDALIGLLQKAVHFPPDASLRRLGLI</sequence>
<dbReference type="Proteomes" id="UP001556098">
    <property type="component" value="Unassembled WGS sequence"/>
</dbReference>
<evidence type="ECO:0000313" key="3">
    <source>
        <dbReference type="Proteomes" id="UP001556098"/>
    </source>
</evidence>
<protein>
    <submittedName>
        <fullName evidence="2">3-hydroxyacyl-CoA dehydrogenase family protein</fullName>
    </submittedName>
</protein>
<proteinExistence type="predicted"/>
<dbReference type="InterPro" id="IPR008927">
    <property type="entry name" value="6-PGluconate_DH-like_C_sf"/>
</dbReference>
<dbReference type="SUPFAM" id="SSF48179">
    <property type="entry name" value="6-phosphogluconate dehydrogenase C-terminal domain-like"/>
    <property type="match status" value="1"/>
</dbReference>